<keyword evidence="2" id="KW-0472">Membrane</keyword>
<feature type="transmembrane region" description="Helical" evidence="2">
    <location>
        <begin position="67"/>
        <end position="91"/>
    </location>
</feature>
<protein>
    <submittedName>
        <fullName evidence="3">UPF0716 protein FxsA</fullName>
    </submittedName>
</protein>
<evidence type="ECO:0000256" key="1">
    <source>
        <dbReference type="SAM" id="MobiDB-lite"/>
    </source>
</evidence>
<dbReference type="Pfam" id="PF04186">
    <property type="entry name" value="FxsA"/>
    <property type="match status" value="1"/>
</dbReference>
<dbReference type="EMBL" id="RJKX01000014">
    <property type="protein sequence ID" value="ROP90967.1"/>
    <property type="molecule type" value="Genomic_DNA"/>
</dbReference>
<dbReference type="NCBIfam" id="NF008528">
    <property type="entry name" value="PRK11463.1-2"/>
    <property type="match status" value="1"/>
</dbReference>
<organism evidence="3 4">
    <name type="scientific">Stella humosa</name>
    <dbReference type="NCBI Taxonomy" id="94"/>
    <lineage>
        <taxon>Bacteria</taxon>
        <taxon>Pseudomonadati</taxon>
        <taxon>Pseudomonadota</taxon>
        <taxon>Alphaproteobacteria</taxon>
        <taxon>Rhodospirillales</taxon>
        <taxon>Stellaceae</taxon>
        <taxon>Stella</taxon>
    </lineage>
</organism>
<dbReference type="OrthoDB" id="9792788at2"/>
<evidence type="ECO:0000256" key="2">
    <source>
        <dbReference type="SAM" id="Phobius"/>
    </source>
</evidence>
<evidence type="ECO:0000313" key="4">
    <source>
        <dbReference type="Proteomes" id="UP000278222"/>
    </source>
</evidence>
<proteinExistence type="predicted"/>
<dbReference type="InterPro" id="IPR007313">
    <property type="entry name" value="FxsA"/>
</dbReference>
<name>A0A3N1LHG4_9PROT</name>
<dbReference type="GO" id="GO:0016020">
    <property type="term" value="C:membrane"/>
    <property type="evidence" value="ECO:0007669"/>
    <property type="project" value="InterPro"/>
</dbReference>
<comment type="caution">
    <text evidence="3">The sequence shown here is derived from an EMBL/GenBank/DDBJ whole genome shotgun (WGS) entry which is preliminary data.</text>
</comment>
<feature type="transmembrane region" description="Helical" evidence="2">
    <location>
        <begin position="7"/>
        <end position="23"/>
    </location>
</feature>
<keyword evidence="4" id="KW-1185">Reference proteome</keyword>
<evidence type="ECO:0000313" key="3">
    <source>
        <dbReference type="EMBL" id="ROP90967.1"/>
    </source>
</evidence>
<sequence>MRAIVPFILLVIPLIEIALFVVVGDVIGLWPTLAATLLAAVVGVVLIRGRGRAAFERLRPGQGPAAVPIGSVIDGAAVVIAGMLLLIPGFLTDLLGVSLLLPPVRRRLGRVIGQRFRMAAGPSPFGDPGFGQSGFGQSGFGQAGFDPGGFPSAAGPVIEGEAVVVRDPPAPPAAAADDPSHPPRVAPPRPRDPPP</sequence>
<keyword evidence="2" id="KW-0812">Transmembrane</keyword>
<feature type="region of interest" description="Disordered" evidence="1">
    <location>
        <begin position="161"/>
        <end position="195"/>
    </location>
</feature>
<accession>A0A3N1LHG4</accession>
<dbReference type="RefSeq" id="WP_123690502.1">
    <property type="nucleotide sequence ID" value="NZ_RJKX01000014.1"/>
</dbReference>
<dbReference type="Proteomes" id="UP000278222">
    <property type="component" value="Unassembled WGS sequence"/>
</dbReference>
<gene>
    <name evidence="3" type="ORF">EDC65_2827</name>
</gene>
<reference evidence="3 4" key="1">
    <citation type="submission" date="2018-11" db="EMBL/GenBank/DDBJ databases">
        <title>Genomic Encyclopedia of Type Strains, Phase IV (KMG-IV): sequencing the most valuable type-strain genomes for metagenomic binning, comparative biology and taxonomic classification.</title>
        <authorList>
            <person name="Goeker M."/>
        </authorList>
    </citation>
    <scope>NUCLEOTIDE SEQUENCE [LARGE SCALE GENOMIC DNA]</scope>
    <source>
        <strain evidence="3 4">DSM 5900</strain>
    </source>
</reference>
<feature type="transmembrane region" description="Helical" evidence="2">
    <location>
        <begin position="29"/>
        <end position="47"/>
    </location>
</feature>
<dbReference type="AlphaFoldDB" id="A0A3N1LHG4"/>
<dbReference type="PANTHER" id="PTHR35335">
    <property type="entry name" value="UPF0716 PROTEIN FXSA"/>
    <property type="match status" value="1"/>
</dbReference>
<dbReference type="PANTHER" id="PTHR35335:SF1">
    <property type="entry name" value="UPF0716 PROTEIN FXSA"/>
    <property type="match status" value="1"/>
</dbReference>
<keyword evidence="2" id="KW-1133">Transmembrane helix</keyword>